<evidence type="ECO:0000259" key="8">
    <source>
        <dbReference type="PROSITE" id="PS50893"/>
    </source>
</evidence>
<evidence type="ECO:0000256" key="5">
    <source>
        <dbReference type="ARBA" id="ARBA00022989"/>
    </source>
</evidence>
<evidence type="ECO:0000256" key="3">
    <source>
        <dbReference type="ARBA" id="ARBA00022741"/>
    </source>
</evidence>
<evidence type="ECO:0000256" key="1">
    <source>
        <dbReference type="ARBA" id="ARBA00004651"/>
    </source>
</evidence>
<feature type="domain" description="ABC transmembrane type-1" evidence="9">
    <location>
        <begin position="27"/>
        <end position="307"/>
    </location>
</feature>
<dbReference type="AlphaFoldDB" id="A0AAU9DI05"/>
<dbReference type="InterPro" id="IPR036640">
    <property type="entry name" value="ABC1_TM_sf"/>
</dbReference>
<dbReference type="InterPro" id="IPR027417">
    <property type="entry name" value="P-loop_NTPase"/>
</dbReference>
<comment type="subcellular location">
    <subcellularLocation>
        <location evidence="1">Cell membrane</location>
        <topology evidence="1">Multi-pass membrane protein</topology>
    </subcellularLocation>
</comment>
<evidence type="ECO:0000256" key="4">
    <source>
        <dbReference type="ARBA" id="ARBA00022840"/>
    </source>
</evidence>
<feature type="transmembrane region" description="Helical" evidence="7">
    <location>
        <begin position="253"/>
        <end position="272"/>
    </location>
</feature>
<dbReference type="InterPro" id="IPR039421">
    <property type="entry name" value="Type_1_exporter"/>
</dbReference>
<keyword evidence="4 10" id="KW-0067">ATP-binding</keyword>
<dbReference type="GO" id="GO:0005524">
    <property type="term" value="F:ATP binding"/>
    <property type="evidence" value="ECO:0007669"/>
    <property type="project" value="UniProtKB-KW"/>
</dbReference>
<feature type="domain" description="ABC transporter" evidence="8">
    <location>
        <begin position="338"/>
        <end position="571"/>
    </location>
</feature>
<evidence type="ECO:0000256" key="7">
    <source>
        <dbReference type="SAM" id="Phobius"/>
    </source>
</evidence>
<keyword evidence="5 7" id="KW-1133">Transmembrane helix</keyword>
<dbReference type="SMART" id="SM00382">
    <property type="entry name" value="AAA"/>
    <property type="match status" value="1"/>
</dbReference>
<proteinExistence type="predicted"/>
<name>A0AAU9DI05_9FUSO</name>
<dbReference type="PANTHER" id="PTHR43394">
    <property type="entry name" value="ATP-DEPENDENT PERMEASE MDL1, MITOCHONDRIAL"/>
    <property type="match status" value="1"/>
</dbReference>
<dbReference type="Gene3D" id="1.20.1560.10">
    <property type="entry name" value="ABC transporter type 1, transmembrane domain"/>
    <property type="match status" value="1"/>
</dbReference>
<reference evidence="10 11" key="1">
    <citation type="submission" date="2022-11" db="EMBL/GenBank/DDBJ databases">
        <title>Haliovirga abyssi gen. nov., sp. nov., a mesophilic fermentative bacterium isolated from the Iheya North hydrothermal field and the proposal of Haliovirgaceae fam. nov.</title>
        <authorList>
            <person name="Miyazaki U."/>
            <person name="Tame A."/>
            <person name="Miyazaki J."/>
            <person name="Takai K."/>
            <person name="Sawayama S."/>
            <person name="Kitajima M."/>
            <person name="Okamoto A."/>
            <person name="Nakagawa S."/>
        </authorList>
    </citation>
    <scope>NUCLEOTIDE SEQUENCE [LARGE SCALE GENOMIC DNA]</scope>
    <source>
        <strain evidence="10 11">IC12</strain>
    </source>
</reference>
<dbReference type="Pfam" id="PF00664">
    <property type="entry name" value="ABC_membrane"/>
    <property type="match status" value="1"/>
</dbReference>
<keyword evidence="6 7" id="KW-0472">Membrane</keyword>
<keyword evidence="2 7" id="KW-0812">Transmembrane</keyword>
<feature type="transmembrane region" description="Helical" evidence="7">
    <location>
        <begin position="164"/>
        <end position="182"/>
    </location>
</feature>
<keyword evidence="11" id="KW-1185">Reference proteome</keyword>
<dbReference type="KEGG" id="haby:HLVA_17710"/>
<evidence type="ECO:0000256" key="6">
    <source>
        <dbReference type="ARBA" id="ARBA00023136"/>
    </source>
</evidence>
<dbReference type="SUPFAM" id="SSF52540">
    <property type="entry name" value="P-loop containing nucleoside triphosphate hydrolases"/>
    <property type="match status" value="1"/>
</dbReference>
<accession>A0AAU9DI05</accession>
<dbReference type="CDD" id="cd07346">
    <property type="entry name" value="ABC_6TM_exporters"/>
    <property type="match status" value="1"/>
</dbReference>
<evidence type="ECO:0000313" key="10">
    <source>
        <dbReference type="EMBL" id="BDU51202.1"/>
    </source>
</evidence>
<dbReference type="Pfam" id="PF00005">
    <property type="entry name" value="ABC_tran"/>
    <property type="match status" value="1"/>
</dbReference>
<dbReference type="Proteomes" id="UP001321582">
    <property type="component" value="Chromosome"/>
</dbReference>
<dbReference type="EMBL" id="AP027059">
    <property type="protein sequence ID" value="BDU51202.1"/>
    <property type="molecule type" value="Genomic_DNA"/>
</dbReference>
<evidence type="ECO:0000259" key="9">
    <source>
        <dbReference type="PROSITE" id="PS50929"/>
    </source>
</evidence>
<dbReference type="GO" id="GO:0016887">
    <property type="term" value="F:ATP hydrolysis activity"/>
    <property type="evidence" value="ECO:0007669"/>
    <property type="project" value="InterPro"/>
</dbReference>
<feature type="transmembrane region" description="Helical" evidence="7">
    <location>
        <begin position="20"/>
        <end position="40"/>
    </location>
</feature>
<dbReference type="FunFam" id="3.40.50.300:FF:000218">
    <property type="entry name" value="Multidrug ABC transporter ATP-binding protein"/>
    <property type="match status" value="1"/>
</dbReference>
<dbReference type="GO" id="GO:0005886">
    <property type="term" value="C:plasma membrane"/>
    <property type="evidence" value="ECO:0007669"/>
    <property type="project" value="UniProtKB-SubCell"/>
</dbReference>
<organism evidence="10 11">
    <name type="scientific">Haliovirga abyssi</name>
    <dbReference type="NCBI Taxonomy" id="2996794"/>
    <lineage>
        <taxon>Bacteria</taxon>
        <taxon>Fusobacteriati</taxon>
        <taxon>Fusobacteriota</taxon>
        <taxon>Fusobacteriia</taxon>
        <taxon>Fusobacteriales</taxon>
        <taxon>Haliovirgaceae</taxon>
        <taxon>Haliovirga</taxon>
    </lineage>
</organism>
<dbReference type="PROSITE" id="PS50929">
    <property type="entry name" value="ABC_TM1F"/>
    <property type="match status" value="1"/>
</dbReference>
<dbReference type="PANTHER" id="PTHR43394:SF1">
    <property type="entry name" value="ATP-BINDING CASSETTE SUB-FAMILY B MEMBER 10, MITOCHONDRIAL"/>
    <property type="match status" value="1"/>
</dbReference>
<sequence>MNYMEVIKAIKKMYTYLKKIYKLQIYVVFVMAVITILNLIKPLINKYIIDEFFIGKNIEALYIFILLYVTIFVMSSIFQISKDYLLAYIGNFISATLRKNMFKKIFSAHSLNIKEVNFGDIYVTFDSDIYNVEQVMSTKLFELIMFFFTFLVVSIIMIGLSWKYFLISFILIPGYVFNNLYFGKRLTRTNKKTQESVSNLFSFINESFFNFGHIKLNVKEKYIERKHWVKNRELIVSIFSYLKYKWLSNIGSSFIDVLEIILMFGFGGYLVYTGEISFGSYIALSSYGSILKNSLIQFINFNIDFHSFLVAVERIEKILNLKEENIKGKKIKGIEGDIKFENVSFSYEIGNKLFDNFNLKIGKGEKIAIVGESGSGKSSIVKLLMGLYEPEKGDIIIDGNNLKEININNYRKFIGVVNQDNFFFSDSLKENLLLGKKEKNEVIEEICNKCQMGEFLNQEKDGMMKKIDLNGSNISAGQRQRLSIARIILKNPDLVILDEATSALDNITERKIQDFLEKELKEKTVIMIAHRLSTVKNVDRIIVLKEGRVIEEGEHEELISKRGYYYDLVNRKDKN</sequence>
<dbReference type="InterPro" id="IPR017871">
    <property type="entry name" value="ABC_transporter-like_CS"/>
</dbReference>
<dbReference type="GO" id="GO:0015421">
    <property type="term" value="F:ABC-type oligopeptide transporter activity"/>
    <property type="evidence" value="ECO:0007669"/>
    <property type="project" value="TreeGrafter"/>
</dbReference>
<dbReference type="Gene3D" id="3.40.50.300">
    <property type="entry name" value="P-loop containing nucleotide triphosphate hydrolases"/>
    <property type="match status" value="1"/>
</dbReference>
<evidence type="ECO:0000256" key="2">
    <source>
        <dbReference type="ARBA" id="ARBA00022692"/>
    </source>
</evidence>
<evidence type="ECO:0000313" key="11">
    <source>
        <dbReference type="Proteomes" id="UP001321582"/>
    </source>
</evidence>
<dbReference type="InterPro" id="IPR003593">
    <property type="entry name" value="AAA+_ATPase"/>
</dbReference>
<keyword evidence="3" id="KW-0547">Nucleotide-binding</keyword>
<dbReference type="RefSeq" id="WP_307904039.1">
    <property type="nucleotide sequence ID" value="NZ_AP027059.1"/>
</dbReference>
<feature type="transmembrane region" description="Helical" evidence="7">
    <location>
        <begin position="60"/>
        <end position="78"/>
    </location>
</feature>
<protein>
    <submittedName>
        <fullName evidence="10">Multidrug ABC transporter ATP-binding protein</fullName>
    </submittedName>
</protein>
<dbReference type="InterPro" id="IPR003439">
    <property type="entry name" value="ABC_transporter-like_ATP-bd"/>
</dbReference>
<dbReference type="PROSITE" id="PS50893">
    <property type="entry name" value="ABC_TRANSPORTER_2"/>
    <property type="match status" value="1"/>
</dbReference>
<feature type="transmembrane region" description="Helical" evidence="7">
    <location>
        <begin position="140"/>
        <end position="158"/>
    </location>
</feature>
<dbReference type="SUPFAM" id="SSF90123">
    <property type="entry name" value="ABC transporter transmembrane region"/>
    <property type="match status" value="1"/>
</dbReference>
<dbReference type="PROSITE" id="PS00211">
    <property type="entry name" value="ABC_TRANSPORTER_1"/>
    <property type="match status" value="1"/>
</dbReference>
<dbReference type="InterPro" id="IPR011527">
    <property type="entry name" value="ABC1_TM_dom"/>
</dbReference>
<gene>
    <name evidence="10" type="ORF">HLVA_17710</name>
</gene>